<dbReference type="InterPro" id="IPR019428">
    <property type="entry name" value="7TM_GPCR_serpentine_rcpt_Str"/>
</dbReference>
<keyword evidence="1" id="KW-0472">Membrane</keyword>
<dbReference type="PANTHER" id="PTHR22943:SF248">
    <property type="entry name" value="SEVEN TM RECEPTOR"/>
    <property type="match status" value="1"/>
</dbReference>
<sequence length="318" mass="35860">MDAALQSNLTTIFCSAGIILNSFLLYLIVTDREKNCGGYRNLLAIIAVYNIYYSLMKTTVDVAFLIDDAGYLLFSKRLCHYGYWPAQFSAIFNRWYNLFCLVLVYFLATAFNGVAGHIYTKPSPERTALSRRELLHGYNVSIDGLGYLGPVYKVVNPLTGEVEHRWANFLGNSTICVLMIAIYLIVCNFAFKLYAFVRSSVLSEKRRALNMQLLKLLVIQAICPLIFEYIPALTTMWGGFLCGFAGISLSRIAPMLPIFISIYAPADAIMVIFGFRAYRRRVLRYFGVVPSQTSSLNMSSDKRQISAELQHKPKGQSV</sequence>
<reference evidence="2" key="1">
    <citation type="submission" date="2023-06" db="EMBL/GenBank/DDBJ databases">
        <authorList>
            <person name="Delattre M."/>
        </authorList>
    </citation>
    <scope>NUCLEOTIDE SEQUENCE</scope>
    <source>
        <strain evidence="2">AF72</strain>
    </source>
</reference>
<feature type="non-terminal residue" evidence="2">
    <location>
        <position position="1"/>
    </location>
</feature>
<proteinExistence type="predicted"/>
<dbReference type="SUPFAM" id="SSF81321">
    <property type="entry name" value="Family A G protein-coupled receptor-like"/>
    <property type="match status" value="1"/>
</dbReference>
<gene>
    <name evidence="2" type="ORF">MSPICULIGERA_LOCUS18644</name>
</gene>
<feature type="transmembrane region" description="Helical" evidence="1">
    <location>
        <begin position="41"/>
        <end position="66"/>
    </location>
</feature>
<evidence type="ECO:0000256" key="1">
    <source>
        <dbReference type="SAM" id="Phobius"/>
    </source>
</evidence>
<comment type="caution">
    <text evidence="2">The sequence shown here is derived from an EMBL/GenBank/DDBJ whole genome shotgun (WGS) entry which is preliminary data.</text>
</comment>
<keyword evidence="1" id="KW-1133">Transmembrane helix</keyword>
<feature type="transmembrane region" description="Helical" evidence="1">
    <location>
        <begin position="216"/>
        <end position="240"/>
    </location>
</feature>
<keyword evidence="3" id="KW-1185">Reference proteome</keyword>
<organism evidence="2 3">
    <name type="scientific">Mesorhabditis spiculigera</name>
    <dbReference type="NCBI Taxonomy" id="96644"/>
    <lineage>
        <taxon>Eukaryota</taxon>
        <taxon>Metazoa</taxon>
        <taxon>Ecdysozoa</taxon>
        <taxon>Nematoda</taxon>
        <taxon>Chromadorea</taxon>
        <taxon>Rhabditida</taxon>
        <taxon>Rhabditina</taxon>
        <taxon>Rhabditomorpha</taxon>
        <taxon>Rhabditoidea</taxon>
        <taxon>Rhabditidae</taxon>
        <taxon>Mesorhabditinae</taxon>
        <taxon>Mesorhabditis</taxon>
    </lineage>
</organism>
<protein>
    <recommendedName>
        <fullName evidence="4">G protein-coupled receptor</fullName>
    </recommendedName>
</protein>
<accession>A0AA36D493</accession>
<evidence type="ECO:0000313" key="2">
    <source>
        <dbReference type="EMBL" id="CAJ0580446.1"/>
    </source>
</evidence>
<feature type="transmembrane region" description="Helical" evidence="1">
    <location>
        <begin position="172"/>
        <end position="195"/>
    </location>
</feature>
<dbReference type="InterPro" id="IPR019423">
    <property type="entry name" value="7TM_GPCR_serpentine_rcpt_Srj"/>
</dbReference>
<feature type="transmembrane region" description="Helical" evidence="1">
    <location>
        <begin position="252"/>
        <end position="275"/>
    </location>
</feature>
<dbReference type="Pfam" id="PF10319">
    <property type="entry name" value="7TM_GPCR_Srj"/>
    <property type="match status" value="1"/>
</dbReference>
<keyword evidence="1" id="KW-0812">Transmembrane</keyword>
<dbReference type="Proteomes" id="UP001177023">
    <property type="component" value="Unassembled WGS sequence"/>
</dbReference>
<dbReference type="AlphaFoldDB" id="A0AA36D493"/>
<feature type="transmembrane region" description="Helical" evidence="1">
    <location>
        <begin position="95"/>
        <end position="114"/>
    </location>
</feature>
<dbReference type="EMBL" id="CATQJA010002659">
    <property type="protein sequence ID" value="CAJ0580446.1"/>
    <property type="molecule type" value="Genomic_DNA"/>
</dbReference>
<dbReference type="Pfam" id="PF10326">
    <property type="entry name" value="7TM_GPCR_Str"/>
    <property type="match status" value="1"/>
</dbReference>
<name>A0AA36D493_9BILA</name>
<dbReference type="PANTHER" id="PTHR22943">
    <property type="entry name" value="7-TRANSMEMBRANE DOMAIN RECEPTOR C.ELEGANS"/>
    <property type="match status" value="1"/>
</dbReference>
<evidence type="ECO:0000313" key="3">
    <source>
        <dbReference type="Proteomes" id="UP001177023"/>
    </source>
</evidence>
<feature type="transmembrane region" description="Helical" evidence="1">
    <location>
        <begin position="6"/>
        <end position="29"/>
    </location>
</feature>
<evidence type="ECO:0008006" key="4">
    <source>
        <dbReference type="Google" id="ProtNLM"/>
    </source>
</evidence>